<keyword evidence="2" id="KW-1185">Reference proteome</keyword>
<gene>
    <name evidence="1" type="ORF">HZZ13_23425</name>
</gene>
<name>A0ABS0PV26_9BRAD</name>
<evidence type="ECO:0000313" key="1">
    <source>
        <dbReference type="EMBL" id="MBH5400714.1"/>
    </source>
</evidence>
<evidence type="ECO:0000313" key="2">
    <source>
        <dbReference type="Proteomes" id="UP000807370"/>
    </source>
</evidence>
<sequence>MNEPAQTSSRNSTGGDCWRDQGRALTQTLILISVEEKYSQQIIKTDQIAFCEVARMSMTKLDAPSIVLAAQRIKVTRPGAYSII</sequence>
<comment type="caution">
    <text evidence="1">The sequence shown here is derived from an EMBL/GenBank/DDBJ whole genome shotgun (WGS) entry which is preliminary data.</text>
</comment>
<proteinExistence type="predicted"/>
<dbReference type="RefSeq" id="WP_197961879.1">
    <property type="nucleotide sequence ID" value="NZ_JACCHP010000016.1"/>
</dbReference>
<organism evidence="1 2">
    <name type="scientific">Bradyrhizobium agreste</name>
    <dbReference type="NCBI Taxonomy" id="2751811"/>
    <lineage>
        <taxon>Bacteria</taxon>
        <taxon>Pseudomonadati</taxon>
        <taxon>Pseudomonadota</taxon>
        <taxon>Alphaproteobacteria</taxon>
        <taxon>Hyphomicrobiales</taxon>
        <taxon>Nitrobacteraceae</taxon>
        <taxon>Bradyrhizobium</taxon>
    </lineage>
</organism>
<reference evidence="1 2" key="1">
    <citation type="submission" date="2020-07" db="EMBL/GenBank/DDBJ databases">
        <title>Bradyrhizobium diversity isolated from nodules of indigenous legumes of Western Australia.</title>
        <authorList>
            <person name="Klepa M.S."/>
        </authorList>
    </citation>
    <scope>NUCLEOTIDE SEQUENCE [LARGE SCALE GENOMIC DNA]</scope>
    <source>
        <strain evidence="1 2">CNPSo 4010</strain>
    </source>
</reference>
<protein>
    <submittedName>
        <fullName evidence="1">Uncharacterized protein</fullName>
    </submittedName>
</protein>
<dbReference type="EMBL" id="JACCHP010000016">
    <property type="protein sequence ID" value="MBH5400714.1"/>
    <property type="molecule type" value="Genomic_DNA"/>
</dbReference>
<dbReference type="Proteomes" id="UP000807370">
    <property type="component" value="Unassembled WGS sequence"/>
</dbReference>
<accession>A0ABS0PV26</accession>